<dbReference type="InterPro" id="IPR013159">
    <property type="entry name" value="DnaA_C"/>
</dbReference>
<evidence type="ECO:0000313" key="2">
    <source>
        <dbReference type="EMBL" id="EFK97047.1"/>
    </source>
</evidence>
<gene>
    <name evidence="2" type="ORF">LDC_0924</name>
</gene>
<dbReference type="GO" id="GO:0043565">
    <property type="term" value="F:sequence-specific DNA binding"/>
    <property type="evidence" value="ECO:0007669"/>
    <property type="project" value="InterPro"/>
</dbReference>
<evidence type="ECO:0000259" key="1">
    <source>
        <dbReference type="SMART" id="SM00760"/>
    </source>
</evidence>
<dbReference type="GO" id="GO:0006275">
    <property type="term" value="P:regulation of DNA replication"/>
    <property type="evidence" value="ECO:0007669"/>
    <property type="project" value="InterPro"/>
</dbReference>
<dbReference type="GO" id="GO:0005524">
    <property type="term" value="F:ATP binding"/>
    <property type="evidence" value="ECO:0007669"/>
    <property type="project" value="InterPro"/>
</dbReference>
<accession>D9PHC4</accession>
<comment type="caution">
    <text evidence="2">The sequence shown here is derived from an EMBL/GenBank/DDBJ whole genome shotgun (WGS) entry which is preliminary data.</text>
</comment>
<protein>
    <submittedName>
        <fullName evidence="2">Protein containing Chromosomal replication initiator, DnaA C-terminal domain</fullName>
    </submittedName>
</protein>
<feature type="non-terminal residue" evidence="2">
    <location>
        <position position="1"/>
    </location>
</feature>
<dbReference type="AlphaFoldDB" id="D9PHC4"/>
<dbReference type="SMART" id="SM00760">
    <property type="entry name" value="Bac_DnaA_C"/>
    <property type="match status" value="1"/>
</dbReference>
<dbReference type="GO" id="GO:0006270">
    <property type="term" value="P:DNA replication initiation"/>
    <property type="evidence" value="ECO:0007669"/>
    <property type="project" value="InterPro"/>
</dbReference>
<dbReference type="EMBL" id="ADZX01000363">
    <property type="protein sequence ID" value="EFK97047.1"/>
    <property type="molecule type" value="Genomic_DNA"/>
</dbReference>
<sequence>GDFVSTVLHLAGEQFERRHDLKTKGYDFEAVIQRVVNLLGMEPHEVLTNSKNKQAVRARSLVCFWAFNELGMNQTELAQRFGISQPAVSSAVRKGEKIARADSYELLETMKL</sequence>
<name>D9PHC4_9ZZZZ</name>
<feature type="domain" description="Chromosomal replication initiator DnaA C-terminal" evidence="1">
    <location>
        <begin position="27"/>
        <end position="95"/>
    </location>
</feature>
<dbReference type="InterPro" id="IPR010921">
    <property type="entry name" value="Trp_repressor/repl_initiator"/>
</dbReference>
<reference evidence="2" key="2">
    <citation type="journal article" date="2011" name="Microb. Ecol.">
        <title>Taxonomic and Functional Metagenomic Profiling of the Microbial Community in the Anoxic Sediment of a Sub-saline Shallow Lake (Laguna de Carrizo, Central Spain).</title>
        <authorList>
            <person name="Ferrer M."/>
            <person name="Guazzaroni M.E."/>
            <person name="Richter M."/>
            <person name="Garcia-Salamanca A."/>
            <person name="Yarza P."/>
            <person name="Suarez-Suarez A."/>
            <person name="Solano J."/>
            <person name="Alcaide M."/>
            <person name="van Dillewijn P."/>
            <person name="Molina-Henares M.A."/>
            <person name="Lopez-Cortes N."/>
            <person name="Al-Ramahi Y."/>
            <person name="Guerrero C."/>
            <person name="Acosta A."/>
            <person name="de Eugenio L.I."/>
            <person name="Martinez V."/>
            <person name="Marques S."/>
            <person name="Rojo F."/>
            <person name="Santero E."/>
            <person name="Genilloud O."/>
            <person name="Perez-Perez J."/>
            <person name="Rossello-Mora R."/>
            <person name="Ramos J.L."/>
        </authorList>
    </citation>
    <scope>NUCLEOTIDE SEQUENCE</scope>
</reference>
<proteinExistence type="predicted"/>
<dbReference type="Gene3D" id="1.10.1750.10">
    <property type="match status" value="1"/>
</dbReference>
<reference evidence="2" key="1">
    <citation type="submission" date="2010-07" db="EMBL/GenBank/DDBJ databases">
        <authorList>
            <consortium name="CONSOLIDER consortium CSD2007-00005"/>
            <person name="Guazzaroni M.-E."/>
            <person name="Richter M."/>
            <person name="Garcia-Salamanca A."/>
            <person name="Yarza P."/>
            <person name="Ferrer M."/>
        </authorList>
    </citation>
    <scope>NUCLEOTIDE SEQUENCE</scope>
</reference>
<dbReference type="SUPFAM" id="SSF48295">
    <property type="entry name" value="TrpR-like"/>
    <property type="match status" value="1"/>
</dbReference>
<organism evidence="2">
    <name type="scientific">sediment metagenome</name>
    <dbReference type="NCBI Taxonomy" id="749907"/>
    <lineage>
        <taxon>unclassified sequences</taxon>
        <taxon>metagenomes</taxon>
        <taxon>ecological metagenomes</taxon>
    </lineage>
</organism>